<feature type="domain" description="Bacterial surface antigen (D15)" evidence="4">
    <location>
        <begin position="104"/>
        <end position="405"/>
    </location>
</feature>
<evidence type="ECO:0000313" key="5">
    <source>
        <dbReference type="EMBL" id="GAO44714.1"/>
    </source>
</evidence>
<comment type="subcellular location">
    <subcellularLocation>
        <location evidence="1">Membrane</location>
    </subcellularLocation>
</comment>
<keyword evidence="3" id="KW-0732">Signal</keyword>
<feature type="signal peptide" evidence="3">
    <location>
        <begin position="1"/>
        <end position="28"/>
    </location>
</feature>
<dbReference type="Gene3D" id="2.40.160.50">
    <property type="entry name" value="membrane protein fhac: a member of the omp85/tpsb transporter family"/>
    <property type="match status" value="1"/>
</dbReference>
<dbReference type="Pfam" id="PF01103">
    <property type="entry name" value="Omp85"/>
    <property type="match status" value="1"/>
</dbReference>
<dbReference type="GO" id="GO:0019867">
    <property type="term" value="C:outer membrane"/>
    <property type="evidence" value="ECO:0007669"/>
    <property type="project" value="InterPro"/>
</dbReference>
<keyword evidence="2" id="KW-0472">Membrane</keyword>
<organism evidence="5 6">
    <name type="scientific">Flavihumibacter petaseus NBRC 106054</name>
    <dbReference type="NCBI Taxonomy" id="1220578"/>
    <lineage>
        <taxon>Bacteria</taxon>
        <taxon>Pseudomonadati</taxon>
        <taxon>Bacteroidota</taxon>
        <taxon>Chitinophagia</taxon>
        <taxon>Chitinophagales</taxon>
        <taxon>Chitinophagaceae</taxon>
        <taxon>Flavihumibacter</taxon>
    </lineage>
</organism>
<evidence type="ECO:0000313" key="6">
    <source>
        <dbReference type="Proteomes" id="UP000033121"/>
    </source>
</evidence>
<protein>
    <recommendedName>
        <fullName evidence="4">Bacterial surface antigen (D15) domain-containing protein</fullName>
    </recommendedName>
</protein>
<sequence>MAFIKGSRNTQKFWYACALLLLPACLAAQDTLKTAGTITDTSTFEQQDIKDWFQHKGWTKPKPPKNTFILIIPVVASNPTAGFIFGAGLTTAFKADARSRFSSMSANATYSTKGFLNLNVKSNIFLSDDRLVINNDWRYQISSETTYGLGSNRVISSKTGLNGYEISRDSIGQPLTYDLVRLHTTGSWKVWQNLFAGIGFQYDYYFNIKDEVADAGDSLRSFHYLYSRYNGFNPEKYTTSGFTLNLLFDSRDNQVNAYKGYYGNVNFLVNAAGLGSTQNSTMLLLEYRSFHNLSKNSKPKILAFWFYGDLVTSGEAPYIALPALGYDQRQRSGRGYSFGAFRGEKMLYAETEYRFPISQHTGILGGVLFANATTASNVANTQAEEKVNLMENVRPAFGGGLRIMLDKKTRTRLQVDLGYANKSLGIYFGAQETF</sequence>
<dbReference type="InterPro" id="IPR000184">
    <property type="entry name" value="Bac_surfAg_D15"/>
</dbReference>
<proteinExistence type="predicted"/>
<keyword evidence="6" id="KW-1185">Reference proteome</keyword>
<dbReference type="OrthoDB" id="621220at2"/>
<evidence type="ECO:0000256" key="2">
    <source>
        <dbReference type="ARBA" id="ARBA00023136"/>
    </source>
</evidence>
<dbReference type="AlphaFoldDB" id="A0A0E9N4G0"/>
<accession>A0A0E9N4G0</accession>
<comment type="caution">
    <text evidence="5">The sequence shown here is derived from an EMBL/GenBank/DDBJ whole genome shotgun (WGS) entry which is preliminary data.</text>
</comment>
<dbReference type="STRING" id="1220578.FPE01S_03_07530"/>
<evidence type="ECO:0000256" key="3">
    <source>
        <dbReference type="SAM" id="SignalP"/>
    </source>
</evidence>
<dbReference type="Proteomes" id="UP000033121">
    <property type="component" value="Unassembled WGS sequence"/>
</dbReference>
<evidence type="ECO:0000256" key="1">
    <source>
        <dbReference type="ARBA" id="ARBA00004370"/>
    </source>
</evidence>
<dbReference type="EMBL" id="BBWV01000003">
    <property type="protein sequence ID" value="GAO44714.1"/>
    <property type="molecule type" value="Genomic_DNA"/>
</dbReference>
<evidence type="ECO:0000259" key="4">
    <source>
        <dbReference type="Pfam" id="PF01103"/>
    </source>
</evidence>
<reference evidence="5 6" key="1">
    <citation type="submission" date="2015-04" db="EMBL/GenBank/DDBJ databases">
        <title>Whole genome shotgun sequence of Flavihumibacter petaseus NBRC 106054.</title>
        <authorList>
            <person name="Miyazawa S."/>
            <person name="Hosoyama A."/>
            <person name="Hashimoto M."/>
            <person name="Noguchi M."/>
            <person name="Tsuchikane K."/>
            <person name="Ohji S."/>
            <person name="Yamazoe A."/>
            <person name="Ichikawa N."/>
            <person name="Kimura A."/>
            <person name="Fujita N."/>
        </authorList>
    </citation>
    <scope>NUCLEOTIDE SEQUENCE [LARGE SCALE GENOMIC DNA]</scope>
    <source>
        <strain evidence="5 6">NBRC 106054</strain>
    </source>
</reference>
<gene>
    <name evidence="5" type="ORF">FPE01S_03_07530</name>
</gene>
<dbReference type="RefSeq" id="WP_052956020.1">
    <property type="nucleotide sequence ID" value="NZ_BBWV01000003.1"/>
</dbReference>
<feature type="chain" id="PRO_5002430203" description="Bacterial surface antigen (D15) domain-containing protein" evidence="3">
    <location>
        <begin position="29"/>
        <end position="434"/>
    </location>
</feature>
<name>A0A0E9N4G0_9BACT</name>